<feature type="transmembrane region" description="Helical" evidence="2">
    <location>
        <begin position="48"/>
        <end position="69"/>
    </location>
</feature>
<organism evidence="3">
    <name type="scientific">freshwater sediment metagenome</name>
    <dbReference type="NCBI Taxonomy" id="556182"/>
    <lineage>
        <taxon>unclassified sequences</taxon>
        <taxon>metagenomes</taxon>
        <taxon>ecological metagenomes</taxon>
    </lineage>
</organism>
<feature type="transmembrane region" description="Helical" evidence="2">
    <location>
        <begin position="21"/>
        <end position="42"/>
    </location>
</feature>
<accession>A0AA48LZ52</accession>
<feature type="coiled-coil region" evidence="1">
    <location>
        <begin position="78"/>
        <end position="112"/>
    </location>
</feature>
<feature type="transmembrane region" description="Helical" evidence="2">
    <location>
        <begin position="282"/>
        <end position="302"/>
    </location>
</feature>
<sequence length="310" mass="34613">MDSVRSQVLKRESEKSQGELVVANVIAFVAFPAIIGLMGAFTSDIYKSHGWLVFLLWTIIIVFFGLFWWRAYPAPQSLLKLVHENEGMETKIQNLEKDVSALEESIRMLASQAELALSSQSIIITSLDRRISTLDDLRWAISDLCAVFYIEGEFVFGFGGSELWNFGVYLYSKKSDLLVPVWREKSRNHPSQGTGRTWERGQGHVGKSFADAQVIITGDALQPDVRQLWWAPTGSEKPYDGEVYRSFASIPIGPIREDEKRPYGVLVATSDRLGRFDRENAVILQLVAGAIGSILVLSGATYDSLNENSA</sequence>
<evidence type="ECO:0000256" key="2">
    <source>
        <dbReference type="SAM" id="Phobius"/>
    </source>
</evidence>
<reference evidence="3" key="1">
    <citation type="submission" date="2023-07" db="EMBL/GenBank/DDBJ databases">
        <authorList>
            <person name="Pelsma A.J. K."/>
        </authorList>
    </citation>
    <scope>NUCLEOTIDE SEQUENCE</scope>
</reference>
<keyword evidence="2" id="KW-0472">Membrane</keyword>
<dbReference type="SUPFAM" id="SSF55781">
    <property type="entry name" value="GAF domain-like"/>
    <property type="match status" value="1"/>
</dbReference>
<name>A0AA48LZ52_9ZZZZ</name>
<evidence type="ECO:0000256" key="1">
    <source>
        <dbReference type="SAM" id="Coils"/>
    </source>
</evidence>
<keyword evidence="2" id="KW-0812">Transmembrane</keyword>
<keyword evidence="1" id="KW-0175">Coiled coil</keyword>
<dbReference type="AlphaFoldDB" id="A0AA48LZ52"/>
<protein>
    <recommendedName>
        <fullName evidence="4">GAF domain-containing protein</fullName>
    </recommendedName>
</protein>
<dbReference type="EMBL" id="OY288114">
    <property type="protein sequence ID" value="CAJ0867314.1"/>
    <property type="molecule type" value="Genomic_DNA"/>
</dbReference>
<evidence type="ECO:0008006" key="4">
    <source>
        <dbReference type="Google" id="ProtNLM"/>
    </source>
</evidence>
<evidence type="ECO:0000313" key="3">
    <source>
        <dbReference type="EMBL" id="CAJ0867314.1"/>
    </source>
</evidence>
<keyword evidence="2" id="KW-1133">Transmembrane helix</keyword>
<gene>
    <name evidence="3" type="ORF">AMST5_01942</name>
</gene>
<proteinExistence type="predicted"/>
<dbReference type="InterPro" id="IPR029016">
    <property type="entry name" value="GAF-like_dom_sf"/>
</dbReference>
<dbReference type="Gene3D" id="3.30.450.40">
    <property type="match status" value="1"/>
</dbReference>